<sequence length="76" mass="7749">MIGPDDVDAMVTRAAGPGGRAVVSRLLSLMGPEAALLWLQGSEPFFGGARPIDVLAIDGPAPVLEALNAFEQGGFA</sequence>
<dbReference type="OrthoDB" id="4940866at2"/>
<reference evidence="1 2" key="1">
    <citation type="submission" date="2018-10" db="EMBL/GenBank/DDBJ databases">
        <title>Genome sequencing of Arthrobacter oryzae TNB02.</title>
        <authorList>
            <person name="Cho Y.-J."/>
            <person name="Cho A."/>
            <person name="Kim O.-S."/>
        </authorList>
    </citation>
    <scope>NUCLEOTIDE SEQUENCE [LARGE SCALE GENOMIC DNA]</scope>
    <source>
        <strain evidence="1 2">TNB02</strain>
    </source>
</reference>
<dbReference type="AlphaFoldDB" id="A0A3N0BRW4"/>
<comment type="caution">
    <text evidence="1">The sequence shown here is derived from an EMBL/GenBank/DDBJ whole genome shotgun (WGS) entry which is preliminary data.</text>
</comment>
<protein>
    <submittedName>
        <fullName evidence="1">DUF2384 domain-containing protein</fullName>
    </submittedName>
</protein>
<dbReference type="Proteomes" id="UP000273807">
    <property type="component" value="Unassembled WGS sequence"/>
</dbReference>
<dbReference type="RefSeq" id="WP_123256470.1">
    <property type="nucleotide sequence ID" value="NZ_RBED01000128.1"/>
</dbReference>
<organism evidence="1 2">
    <name type="scientific">Arthrobacter oryzae</name>
    <dbReference type="NCBI Taxonomy" id="409290"/>
    <lineage>
        <taxon>Bacteria</taxon>
        <taxon>Bacillati</taxon>
        <taxon>Actinomycetota</taxon>
        <taxon>Actinomycetes</taxon>
        <taxon>Micrococcales</taxon>
        <taxon>Micrococcaceae</taxon>
        <taxon>Arthrobacter</taxon>
    </lineage>
</organism>
<dbReference type="EMBL" id="RBED01000128">
    <property type="protein sequence ID" value="RNL51410.1"/>
    <property type="molecule type" value="Genomic_DNA"/>
</dbReference>
<accession>A0A3N0BRW4</accession>
<proteinExistence type="predicted"/>
<evidence type="ECO:0000313" key="2">
    <source>
        <dbReference type="Proteomes" id="UP000273807"/>
    </source>
</evidence>
<evidence type="ECO:0000313" key="1">
    <source>
        <dbReference type="EMBL" id="RNL51410.1"/>
    </source>
</evidence>
<gene>
    <name evidence="1" type="ORF">D7003_16255</name>
</gene>
<keyword evidence="2" id="KW-1185">Reference proteome</keyword>
<name>A0A3N0BRW4_9MICC</name>